<sequence>MKRLIPSPPLSFALFIVWLLLNQSVEASTLLSGVLLAIVVPLLTKGLRPATVRMRRPGVALKLWLVVLYDMSHSVFAVTRALLSRRSEQIQSKFVLIPLDMRDPNGLAVLAMIMCLTPGTAWGEVAFDRSVLLIHVFDLEDEAAFIAQIKTRYERPLMEIFES</sequence>
<proteinExistence type="inferred from homology"/>
<evidence type="ECO:0000313" key="8">
    <source>
        <dbReference type="Proteomes" id="UP000008917"/>
    </source>
</evidence>
<dbReference type="Proteomes" id="UP000008917">
    <property type="component" value="Chromosome"/>
</dbReference>
<protein>
    <submittedName>
        <fullName evidence="7">Putative monovalent cation/H+ antiporter subunit E</fullName>
    </submittedName>
</protein>
<dbReference type="InterPro" id="IPR002758">
    <property type="entry name" value="Cation_antiport_E"/>
</dbReference>
<organism evidence="7 8">
    <name type="scientific">Variovorax paradoxus (strain EPS)</name>
    <dbReference type="NCBI Taxonomy" id="595537"/>
    <lineage>
        <taxon>Bacteria</taxon>
        <taxon>Pseudomonadati</taxon>
        <taxon>Pseudomonadota</taxon>
        <taxon>Betaproteobacteria</taxon>
        <taxon>Burkholderiales</taxon>
        <taxon>Comamonadaceae</taxon>
        <taxon>Variovorax</taxon>
    </lineage>
</organism>
<evidence type="ECO:0000256" key="5">
    <source>
        <dbReference type="ARBA" id="ARBA00022989"/>
    </source>
</evidence>
<dbReference type="HOGENOM" id="CLU_086615_4_0_4"/>
<dbReference type="STRING" id="595537.Varpa_1764"/>
<keyword evidence="3" id="KW-1003">Cell membrane</keyword>
<dbReference type="EMBL" id="CP002417">
    <property type="protein sequence ID" value="ADU35974.1"/>
    <property type="molecule type" value="Genomic_DNA"/>
</dbReference>
<reference evidence="7 8" key="2">
    <citation type="journal article" date="2013" name="Genome Announc.">
        <title>Genome of the Root-Associated Plant Growth-Promoting Bacterium Variovorax paradoxus Strain EPS.</title>
        <authorList>
            <person name="Han J.I."/>
            <person name="Spain J.C."/>
            <person name="Leadbetter J.R."/>
            <person name="Ovchinnikova G."/>
            <person name="Goodwin L.A."/>
            <person name="Han C.S."/>
            <person name="Woyke T."/>
            <person name="Davenport K.W."/>
            <person name="Orwin P.M."/>
        </authorList>
    </citation>
    <scope>NUCLEOTIDE SEQUENCE [LARGE SCALE GENOMIC DNA]</scope>
    <source>
        <strain evidence="7 8">EPS</strain>
    </source>
</reference>
<name>E6V6L8_VARPE</name>
<dbReference type="eggNOG" id="COG1863">
    <property type="taxonomic scope" value="Bacteria"/>
</dbReference>
<dbReference type="PIRSF" id="PIRSF019239">
    <property type="entry name" value="MrpE"/>
    <property type="match status" value="1"/>
</dbReference>
<accession>E6V6L8</accession>
<dbReference type="PANTHER" id="PTHR34584:SF1">
    <property type="entry name" value="NA(+)_H(+) ANTIPORTER SUBUNIT E1"/>
    <property type="match status" value="1"/>
</dbReference>
<reference evidence="8" key="1">
    <citation type="submission" date="2010-12" db="EMBL/GenBank/DDBJ databases">
        <title>Complete sequence of Variovorax paradoxus EPS.</title>
        <authorList>
            <consortium name="US DOE Joint Genome Institute"/>
            <person name="Lucas S."/>
            <person name="Copeland A."/>
            <person name="Lapidus A."/>
            <person name="Cheng J.-F."/>
            <person name="Goodwin L."/>
            <person name="Pitluck S."/>
            <person name="Teshima H."/>
            <person name="Detter J.C."/>
            <person name="Han C."/>
            <person name="Tapia R."/>
            <person name="Land M."/>
            <person name="Hauser L."/>
            <person name="Kyrpides N."/>
            <person name="Ivanova N."/>
            <person name="Ovchinnikova G."/>
            <person name="Orwin P."/>
            <person name="Han J.-I.G."/>
            <person name="Woyke T."/>
        </authorList>
    </citation>
    <scope>NUCLEOTIDE SEQUENCE [LARGE SCALE GENOMIC DNA]</scope>
    <source>
        <strain evidence="8">EPS</strain>
    </source>
</reference>
<evidence type="ECO:0000256" key="1">
    <source>
        <dbReference type="ARBA" id="ARBA00004651"/>
    </source>
</evidence>
<keyword evidence="6" id="KW-0472">Membrane</keyword>
<gene>
    <name evidence="7" type="ordered locus">Varpa_1764</name>
</gene>
<evidence type="ECO:0000256" key="2">
    <source>
        <dbReference type="ARBA" id="ARBA00006228"/>
    </source>
</evidence>
<evidence type="ECO:0000256" key="6">
    <source>
        <dbReference type="ARBA" id="ARBA00023136"/>
    </source>
</evidence>
<evidence type="ECO:0000256" key="4">
    <source>
        <dbReference type="ARBA" id="ARBA00022692"/>
    </source>
</evidence>
<comment type="subcellular location">
    <subcellularLocation>
        <location evidence="1">Cell membrane</location>
        <topology evidence="1">Multi-pass membrane protein</topology>
    </subcellularLocation>
</comment>
<dbReference type="KEGG" id="vpe:Varpa_1764"/>
<dbReference type="GO" id="GO:0008324">
    <property type="term" value="F:monoatomic cation transmembrane transporter activity"/>
    <property type="evidence" value="ECO:0007669"/>
    <property type="project" value="InterPro"/>
</dbReference>
<comment type="similarity">
    <text evidence="2">Belongs to the CPA3 antiporters (TC 2.A.63) subunit E family.</text>
</comment>
<evidence type="ECO:0000313" key="7">
    <source>
        <dbReference type="EMBL" id="ADU35974.1"/>
    </source>
</evidence>
<dbReference type="PANTHER" id="PTHR34584">
    <property type="entry name" value="NA(+)/H(+) ANTIPORTER SUBUNIT E1"/>
    <property type="match status" value="1"/>
</dbReference>
<keyword evidence="4" id="KW-0812">Transmembrane</keyword>
<dbReference type="NCBIfam" id="NF006520">
    <property type="entry name" value="PRK08965.1-4"/>
    <property type="match status" value="1"/>
</dbReference>
<dbReference type="OrthoDB" id="9807187at2"/>
<dbReference type="RefSeq" id="WP_013540213.1">
    <property type="nucleotide sequence ID" value="NC_014931.1"/>
</dbReference>
<dbReference type="GO" id="GO:0005886">
    <property type="term" value="C:plasma membrane"/>
    <property type="evidence" value="ECO:0007669"/>
    <property type="project" value="UniProtKB-SubCell"/>
</dbReference>
<evidence type="ECO:0000256" key="3">
    <source>
        <dbReference type="ARBA" id="ARBA00022475"/>
    </source>
</evidence>
<keyword evidence="5" id="KW-1133">Transmembrane helix</keyword>
<dbReference type="Pfam" id="PF01899">
    <property type="entry name" value="MNHE"/>
    <property type="match status" value="1"/>
</dbReference>
<dbReference type="NCBIfam" id="NF006518">
    <property type="entry name" value="PRK08965.1-2"/>
    <property type="match status" value="1"/>
</dbReference>
<dbReference type="AlphaFoldDB" id="E6V6L8"/>